<evidence type="ECO:0000256" key="1">
    <source>
        <dbReference type="SAM" id="MobiDB-lite"/>
    </source>
</evidence>
<feature type="region of interest" description="Disordered" evidence="1">
    <location>
        <begin position="1"/>
        <end position="20"/>
    </location>
</feature>
<sequence>MRFLTLGSNKKQSNPTEMEQSKFKSFKTQWIEQIFLLLRHTPHCFHSLSSPVTSHSCSQGLTFKDSPTIGNGQSPTDQYLVYLRIVYATVVWQCF</sequence>
<gene>
    <name evidence="2" type="ORF">OUZ56_020626</name>
</gene>
<keyword evidence="3" id="KW-1185">Reference proteome</keyword>
<accession>A0ABQ9ZF75</accession>
<proteinExistence type="predicted"/>
<name>A0ABQ9ZF75_9CRUS</name>
<evidence type="ECO:0000313" key="3">
    <source>
        <dbReference type="Proteomes" id="UP001234178"/>
    </source>
</evidence>
<feature type="compositionally biased region" description="Polar residues" evidence="1">
    <location>
        <begin position="1"/>
        <end position="18"/>
    </location>
</feature>
<comment type="caution">
    <text evidence="2">The sequence shown here is derived from an EMBL/GenBank/DDBJ whole genome shotgun (WGS) entry which is preliminary data.</text>
</comment>
<evidence type="ECO:0000313" key="2">
    <source>
        <dbReference type="EMBL" id="KAK4011509.1"/>
    </source>
</evidence>
<organism evidence="2 3">
    <name type="scientific">Daphnia magna</name>
    <dbReference type="NCBI Taxonomy" id="35525"/>
    <lineage>
        <taxon>Eukaryota</taxon>
        <taxon>Metazoa</taxon>
        <taxon>Ecdysozoa</taxon>
        <taxon>Arthropoda</taxon>
        <taxon>Crustacea</taxon>
        <taxon>Branchiopoda</taxon>
        <taxon>Diplostraca</taxon>
        <taxon>Cladocera</taxon>
        <taxon>Anomopoda</taxon>
        <taxon>Daphniidae</taxon>
        <taxon>Daphnia</taxon>
    </lineage>
</organism>
<dbReference type="Proteomes" id="UP001234178">
    <property type="component" value="Unassembled WGS sequence"/>
</dbReference>
<protein>
    <submittedName>
        <fullName evidence="2">Uncharacterized protein</fullName>
    </submittedName>
</protein>
<dbReference type="EMBL" id="JAOYFB010000003">
    <property type="protein sequence ID" value="KAK4011509.1"/>
    <property type="molecule type" value="Genomic_DNA"/>
</dbReference>
<reference evidence="2 3" key="1">
    <citation type="journal article" date="2023" name="Nucleic Acids Res.">
        <title>The hologenome of Daphnia magna reveals possible DNA methylation and microbiome-mediated evolution of the host genome.</title>
        <authorList>
            <person name="Chaturvedi A."/>
            <person name="Li X."/>
            <person name="Dhandapani V."/>
            <person name="Marshall H."/>
            <person name="Kissane S."/>
            <person name="Cuenca-Cambronero M."/>
            <person name="Asole G."/>
            <person name="Calvet F."/>
            <person name="Ruiz-Romero M."/>
            <person name="Marangio P."/>
            <person name="Guigo R."/>
            <person name="Rago D."/>
            <person name="Mirbahai L."/>
            <person name="Eastwood N."/>
            <person name="Colbourne J.K."/>
            <person name="Zhou J."/>
            <person name="Mallon E."/>
            <person name="Orsini L."/>
        </authorList>
    </citation>
    <scope>NUCLEOTIDE SEQUENCE [LARGE SCALE GENOMIC DNA]</scope>
    <source>
        <strain evidence="2">LRV0_1</strain>
    </source>
</reference>